<comment type="caution">
    <text evidence="8">The sequence shown here is derived from an EMBL/GenBank/DDBJ whole genome shotgun (WGS) entry which is preliminary data.</text>
</comment>
<feature type="domain" description="MYND-type" evidence="7">
    <location>
        <begin position="59"/>
        <end position="101"/>
    </location>
</feature>
<keyword evidence="2 4" id="KW-0863">Zinc-finger</keyword>
<evidence type="ECO:0000256" key="3">
    <source>
        <dbReference type="ARBA" id="ARBA00022833"/>
    </source>
</evidence>
<evidence type="ECO:0000313" key="9">
    <source>
        <dbReference type="Proteomes" id="UP000232323"/>
    </source>
</evidence>
<dbReference type="Pfam" id="PF00856">
    <property type="entry name" value="SET"/>
    <property type="match status" value="1"/>
</dbReference>
<dbReference type="OrthoDB" id="265717at2759"/>
<evidence type="ECO:0000259" key="7">
    <source>
        <dbReference type="PROSITE" id="PS50865"/>
    </source>
</evidence>
<dbReference type="SMART" id="SM00317">
    <property type="entry name" value="SET"/>
    <property type="match status" value="1"/>
</dbReference>
<dbReference type="InterPro" id="IPR046341">
    <property type="entry name" value="SET_dom_sf"/>
</dbReference>
<evidence type="ECO:0000256" key="5">
    <source>
        <dbReference type="SAM" id="MobiDB-lite"/>
    </source>
</evidence>
<dbReference type="InterPro" id="IPR002893">
    <property type="entry name" value="Znf_MYND"/>
</dbReference>
<organism evidence="8 9">
    <name type="scientific">Chlamydomonas eustigma</name>
    <dbReference type="NCBI Taxonomy" id="1157962"/>
    <lineage>
        <taxon>Eukaryota</taxon>
        <taxon>Viridiplantae</taxon>
        <taxon>Chlorophyta</taxon>
        <taxon>core chlorophytes</taxon>
        <taxon>Chlorophyceae</taxon>
        <taxon>CS clade</taxon>
        <taxon>Chlamydomonadales</taxon>
        <taxon>Chlamydomonadaceae</taxon>
        <taxon>Chlamydomonas</taxon>
    </lineage>
</organism>
<keyword evidence="9" id="KW-1185">Reference proteome</keyword>
<dbReference type="GO" id="GO:0005634">
    <property type="term" value="C:nucleus"/>
    <property type="evidence" value="ECO:0007669"/>
    <property type="project" value="TreeGrafter"/>
</dbReference>
<dbReference type="Proteomes" id="UP000232323">
    <property type="component" value="Unassembled WGS sequence"/>
</dbReference>
<dbReference type="InterPro" id="IPR011990">
    <property type="entry name" value="TPR-like_helical_dom_sf"/>
</dbReference>
<dbReference type="GO" id="GO:0008270">
    <property type="term" value="F:zinc ion binding"/>
    <property type="evidence" value="ECO:0007669"/>
    <property type="project" value="UniProtKB-KW"/>
</dbReference>
<dbReference type="InterPro" id="IPR050869">
    <property type="entry name" value="H3K4_H4K5_MeTrfase"/>
</dbReference>
<proteinExistence type="predicted"/>
<keyword evidence="3" id="KW-0862">Zinc</keyword>
<dbReference type="STRING" id="1157962.A0A250X7X6"/>
<dbReference type="PANTHER" id="PTHR12197">
    <property type="entry name" value="HISTONE-LYSINE N-METHYLTRANSFERASE SMYD"/>
    <property type="match status" value="1"/>
</dbReference>
<gene>
    <name evidence="8" type="ORF">CEUSTIGMA_g6605.t1</name>
</gene>
<keyword evidence="1" id="KW-0479">Metal-binding</keyword>
<evidence type="ECO:0000256" key="2">
    <source>
        <dbReference type="ARBA" id="ARBA00022771"/>
    </source>
</evidence>
<dbReference type="PROSITE" id="PS50280">
    <property type="entry name" value="SET"/>
    <property type="match status" value="1"/>
</dbReference>
<dbReference type="SUPFAM" id="SSF82199">
    <property type="entry name" value="SET domain"/>
    <property type="match status" value="1"/>
</dbReference>
<dbReference type="Gene3D" id="2.170.270.10">
    <property type="entry name" value="SET domain"/>
    <property type="match status" value="1"/>
</dbReference>
<evidence type="ECO:0008006" key="10">
    <source>
        <dbReference type="Google" id="ProtNLM"/>
    </source>
</evidence>
<dbReference type="Gene3D" id="1.10.220.160">
    <property type="match status" value="1"/>
</dbReference>
<feature type="compositionally biased region" description="Acidic residues" evidence="5">
    <location>
        <begin position="323"/>
        <end position="334"/>
    </location>
</feature>
<dbReference type="PROSITE" id="PS50865">
    <property type="entry name" value="ZF_MYND_2"/>
    <property type="match status" value="1"/>
</dbReference>
<sequence length="770" mass="84958">MCVSQAFGHMNEPPLFEIRENSQLGRHLICTNHVRPGQVLLQQAPYQAVLYDDQIAIRCDYCYGTARPEHRLLKCSRSKFARYCCRDHQQAAWGNGYKQECQALVSFSPKVPPATIRLAARTVWRYLRETVHQDEAAPSTANDCSWASVQVLKHHWESLDEGRKIMYAQMATVARSFILAGLSDQRNLQLENAASSIEEKRVPSVKDIALLLARFACNNHTICDEELRPVGVGLFPLGALLNHCCTPNCMQSFGTRGEIHFRALRDISPGETLTISYVELAATLQERREELASTYYFDIIQPMRPPLTPSESMSSYNQHCNADSEDIPEPLQDESSDHAPGMNYQSIVSSAGKLTLLDQLIKGGSQKAVLRVYKGVLKQNEVLPPWPSSDTDALLSELTVRASLPFSPSPGMDPVQYGDRDKASVLPGGLLVNLVHESRPDFQDPEFEPLAENQLGSLAEEEVDDEEESSDHLWGMITKAVGELKGIVDDKVVIIHCWGAWMSDSIMSATNGQIAVSAGCCDEDSTLSISSSTGLKAMPVKNGEVHVEASGRGGKLSCHSDDTGSGVKGRVLTVESIRVLCQRLAVAALLQEAAETLSSSTEQQRRLAVKLLQVALQLISMHTQQQRVPQVPQDCTELQAVQRIVAGLPVLGECHIFRMRLRAAYLKALIDVGDEWISALQVGRSLTQVYRLVYPSVWPNLGLHYAALAKLELLQEHFEEGISYAQSALGILEVTHNQRPASSLGVMCGEPTVIDQVLNSMREASSRLHA</sequence>
<evidence type="ECO:0000256" key="1">
    <source>
        <dbReference type="ARBA" id="ARBA00022723"/>
    </source>
</evidence>
<evidence type="ECO:0000259" key="6">
    <source>
        <dbReference type="PROSITE" id="PS50280"/>
    </source>
</evidence>
<reference evidence="8 9" key="1">
    <citation type="submission" date="2017-08" db="EMBL/GenBank/DDBJ databases">
        <title>Acidophilic green algal genome provides insights into adaptation to an acidic environment.</title>
        <authorList>
            <person name="Hirooka S."/>
            <person name="Hirose Y."/>
            <person name="Kanesaki Y."/>
            <person name="Higuchi S."/>
            <person name="Fujiwara T."/>
            <person name="Onuma R."/>
            <person name="Era A."/>
            <person name="Ohbayashi R."/>
            <person name="Uzuka A."/>
            <person name="Nozaki H."/>
            <person name="Yoshikawa H."/>
            <person name="Miyagishima S.Y."/>
        </authorList>
    </citation>
    <scope>NUCLEOTIDE SEQUENCE [LARGE SCALE GENOMIC DNA]</scope>
    <source>
        <strain evidence="8 9">NIES-2499</strain>
    </source>
</reference>
<dbReference type="InterPro" id="IPR001214">
    <property type="entry name" value="SET_dom"/>
</dbReference>
<protein>
    <recommendedName>
        <fullName evidence="10">SET domain-containing protein</fullName>
    </recommendedName>
</protein>
<dbReference type="PANTHER" id="PTHR12197:SF251">
    <property type="entry name" value="EG:BACR7C10.4 PROTEIN"/>
    <property type="match status" value="1"/>
</dbReference>
<dbReference type="EMBL" id="BEGY01000039">
    <property type="protein sequence ID" value="GAX79165.1"/>
    <property type="molecule type" value="Genomic_DNA"/>
</dbReference>
<name>A0A250X7X6_9CHLO</name>
<feature type="compositionally biased region" description="Polar residues" evidence="5">
    <location>
        <begin position="310"/>
        <end position="321"/>
    </location>
</feature>
<evidence type="ECO:0000256" key="4">
    <source>
        <dbReference type="PROSITE-ProRule" id="PRU00134"/>
    </source>
</evidence>
<dbReference type="SUPFAM" id="SSF144232">
    <property type="entry name" value="HIT/MYND zinc finger-like"/>
    <property type="match status" value="1"/>
</dbReference>
<dbReference type="Gene3D" id="1.25.40.10">
    <property type="entry name" value="Tetratricopeptide repeat domain"/>
    <property type="match status" value="1"/>
</dbReference>
<evidence type="ECO:0000313" key="8">
    <source>
        <dbReference type="EMBL" id="GAX79165.1"/>
    </source>
</evidence>
<dbReference type="Gene3D" id="6.10.140.2220">
    <property type="match status" value="1"/>
</dbReference>
<feature type="region of interest" description="Disordered" evidence="5">
    <location>
        <begin position="310"/>
        <end position="335"/>
    </location>
</feature>
<accession>A0A250X7X6</accession>
<dbReference type="AlphaFoldDB" id="A0A250X7X6"/>
<feature type="domain" description="SET" evidence="6">
    <location>
        <begin position="147"/>
        <end position="278"/>
    </location>
</feature>